<proteinExistence type="predicted"/>
<comment type="caution">
    <text evidence="6">Lacks conserved residue(s) required for the propagation of feature annotation.</text>
</comment>
<feature type="region of interest" description="Disordered" evidence="7">
    <location>
        <begin position="1"/>
        <end position="40"/>
    </location>
</feature>
<evidence type="ECO:0000313" key="10">
    <source>
        <dbReference type="Proteomes" id="UP000275408"/>
    </source>
</evidence>
<feature type="domain" description="EGF-like" evidence="8">
    <location>
        <begin position="96"/>
        <end position="132"/>
    </location>
</feature>
<dbReference type="Proteomes" id="UP000275408">
    <property type="component" value="Unassembled WGS sequence"/>
</dbReference>
<dbReference type="CDD" id="cd00054">
    <property type="entry name" value="EGF_CA"/>
    <property type="match status" value="2"/>
</dbReference>
<evidence type="ECO:0000259" key="8">
    <source>
        <dbReference type="PROSITE" id="PS50026"/>
    </source>
</evidence>
<dbReference type="OrthoDB" id="382013at2759"/>
<organism evidence="9 10">
    <name type="scientific">Pocillopora damicornis</name>
    <name type="common">Cauliflower coral</name>
    <name type="synonym">Millepora damicornis</name>
    <dbReference type="NCBI Taxonomy" id="46731"/>
    <lineage>
        <taxon>Eukaryota</taxon>
        <taxon>Metazoa</taxon>
        <taxon>Cnidaria</taxon>
        <taxon>Anthozoa</taxon>
        <taxon>Hexacorallia</taxon>
        <taxon>Scleractinia</taxon>
        <taxon>Astrocoeniina</taxon>
        <taxon>Pocilloporidae</taxon>
        <taxon>Pocillopora</taxon>
    </lineage>
</organism>
<comment type="caution">
    <text evidence="9">The sequence shown here is derived from an EMBL/GenBank/DDBJ whole genome shotgun (WGS) entry which is preliminary data.</text>
</comment>
<protein>
    <recommendedName>
        <fullName evidence="8">EGF-like domain-containing protein</fullName>
    </recommendedName>
</protein>
<dbReference type="PROSITE" id="PS01187">
    <property type="entry name" value="EGF_CA"/>
    <property type="match status" value="1"/>
</dbReference>
<dbReference type="PANTHER" id="PTHR12916:SF9">
    <property type="entry name" value="NEUROGENIC LOCUS NOTCH HOMOLOG PROTEIN 1-RELATED"/>
    <property type="match status" value="1"/>
</dbReference>
<dbReference type="SMART" id="SM00181">
    <property type="entry name" value="EGF"/>
    <property type="match status" value="2"/>
</dbReference>
<dbReference type="InterPro" id="IPR009030">
    <property type="entry name" value="Growth_fac_rcpt_cys_sf"/>
</dbReference>
<dbReference type="FunFam" id="2.10.25.10:FF:000321">
    <property type="entry name" value="Protein delta homolog 1"/>
    <property type="match status" value="1"/>
</dbReference>
<accession>A0A3M6UFR1</accession>
<keyword evidence="1 6" id="KW-0245">EGF-like domain</keyword>
<dbReference type="Pfam" id="PF00008">
    <property type="entry name" value="EGF"/>
    <property type="match status" value="1"/>
</dbReference>
<dbReference type="AlphaFoldDB" id="A0A3M6UFR1"/>
<dbReference type="GO" id="GO:0005509">
    <property type="term" value="F:calcium ion binding"/>
    <property type="evidence" value="ECO:0007669"/>
    <property type="project" value="InterPro"/>
</dbReference>
<evidence type="ECO:0000256" key="1">
    <source>
        <dbReference type="ARBA" id="ARBA00022536"/>
    </source>
</evidence>
<dbReference type="PROSITE" id="PS50026">
    <property type="entry name" value="EGF_3"/>
    <property type="match status" value="2"/>
</dbReference>
<feature type="disulfide bond" evidence="6">
    <location>
        <begin position="160"/>
        <end position="169"/>
    </location>
</feature>
<dbReference type="GO" id="GO:0005112">
    <property type="term" value="F:Notch binding"/>
    <property type="evidence" value="ECO:0007669"/>
    <property type="project" value="TreeGrafter"/>
</dbReference>
<dbReference type="InterPro" id="IPR000082">
    <property type="entry name" value="SEA_dom"/>
</dbReference>
<evidence type="ECO:0000313" key="9">
    <source>
        <dbReference type="EMBL" id="RMX52482.1"/>
    </source>
</evidence>
<dbReference type="GO" id="GO:0007219">
    <property type="term" value="P:Notch signaling pathway"/>
    <property type="evidence" value="ECO:0007669"/>
    <property type="project" value="TreeGrafter"/>
</dbReference>
<dbReference type="InterPro" id="IPR018097">
    <property type="entry name" value="EGF_Ca-bd_CS"/>
</dbReference>
<dbReference type="PANTHER" id="PTHR12916">
    <property type="entry name" value="CYTOCHROME C OXIDASE POLYPEPTIDE VIC-2"/>
    <property type="match status" value="1"/>
</dbReference>
<reference evidence="9 10" key="1">
    <citation type="journal article" date="2018" name="Sci. Rep.">
        <title>Comparative analysis of the Pocillopora damicornis genome highlights role of immune system in coral evolution.</title>
        <authorList>
            <person name="Cunning R."/>
            <person name="Bay R.A."/>
            <person name="Gillette P."/>
            <person name="Baker A.C."/>
            <person name="Traylor-Knowles N."/>
        </authorList>
    </citation>
    <scope>NUCLEOTIDE SEQUENCE [LARGE SCALE GENOMIC DNA]</scope>
    <source>
        <strain evidence="9">RSMAS</strain>
        <tissue evidence="9">Whole animal</tissue>
    </source>
</reference>
<dbReference type="Gene3D" id="2.10.25.10">
    <property type="entry name" value="Laminin"/>
    <property type="match status" value="2"/>
</dbReference>
<name>A0A3M6UFR1_POCDA</name>
<keyword evidence="5" id="KW-0325">Glycoprotein</keyword>
<feature type="disulfide bond" evidence="6">
    <location>
        <begin position="122"/>
        <end position="131"/>
    </location>
</feature>
<dbReference type="SMART" id="SM00179">
    <property type="entry name" value="EGF_CA"/>
    <property type="match status" value="2"/>
</dbReference>
<evidence type="ECO:0000256" key="7">
    <source>
        <dbReference type="SAM" id="MobiDB-lite"/>
    </source>
</evidence>
<dbReference type="InterPro" id="IPR000742">
    <property type="entry name" value="EGF"/>
</dbReference>
<dbReference type="STRING" id="46731.A0A3M6UFR1"/>
<dbReference type="PROSITE" id="PS00022">
    <property type="entry name" value="EGF_1"/>
    <property type="match status" value="2"/>
</dbReference>
<evidence type="ECO:0000256" key="4">
    <source>
        <dbReference type="ARBA" id="ARBA00023157"/>
    </source>
</evidence>
<dbReference type="InterPro" id="IPR000152">
    <property type="entry name" value="EGF-type_Asp/Asn_hydroxyl_site"/>
</dbReference>
<keyword evidence="2" id="KW-0732">Signal</keyword>
<sequence>MPSSPASDMSSMMRVMPSPSASDISSMMHMMPSPSASDMSSMVHMMPSPSASDMSSMMHMMPSPSASEMALTVTSIIPTVAPTCPSGFTGNDCSKDIDDCEYENCSGNGDCLDRINGFICECKNNYFGKNCEKKLSACNPNPCENDGTCREVGETFKCTCTSAFEGTTCQSETPTQTFTGTVKLDQDYKEDYDDINSPRSRVLITVLDSKLKPFFKKKFPDFIVINYKRFFKGSVGVDYELLFPTTSNVTNGNIVQALREGNGSSELGFLRLTGDITVTKQVVQKTAAPTATKDGDGVIGFIDEMSLADGDGVIRFIDEMSLADCDDVLANPADTDSTF</sequence>
<keyword evidence="3" id="KW-0677">Repeat</keyword>
<dbReference type="EMBL" id="RCHS01001624">
    <property type="protein sequence ID" value="RMX52482.1"/>
    <property type="molecule type" value="Genomic_DNA"/>
</dbReference>
<evidence type="ECO:0000256" key="2">
    <source>
        <dbReference type="ARBA" id="ARBA00022729"/>
    </source>
</evidence>
<evidence type="ECO:0000256" key="3">
    <source>
        <dbReference type="ARBA" id="ARBA00022737"/>
    </source>
</evidence>
<dbReference type="SUPFAM" id="SSF57184">
    <property type="entry name" value="Growth factor receptor domain"/>
    <property type="match status" value="1"/>
</dbReference>
<dbReference type="Pfam" id="PF01390">
    <property type="entry name" value="SEA"/>
    <property type="match status" value="1"/>
</dbReference>
<dbReference type="InterPro" id="IPR001881">
    <property type="entry name" value="EGF-like_Ca-bd_dom"/>
</dbReference>
<gene>
    <name evidence="9" type="ORF">pdam_00013772</name>
</gene>
<dbReference type="PROSITE" id="PS00010">
    <property type="entry name" value="ASX_HYDROXYL"/>
    <property type="match status" value="1"/>
</dbReference>
<keyword evidence="4 6" id="KW-1015">Disulfide bond</keyword>
<keyword evidence="10" id="KW-1185">Reference proteome</keyword>
<feature type="domain" description="EGF-like" evidence="8">
    <location>
        <begin position="134"/>
        <end position="170"/>
    </location>
</feature>
<evidence type="ECO:0000256" key="6">
    <source>
        <dbReference type="PROSITE-ProRule" id="PRU00076"/>
    </source>
</evidence>
<evidence type="ECO:0000256" key="5">
    <source>
        <dbReference type="ARBA" id="ARBA00023180"/>
    </source>
</evidence>